<protein>
    <submittedName>
        <fullName evidence="1">Uncharacterized protein</fullName>
    </submittedName>
</protein>
<evidence type="ECO:0000313" key="1">
    <source>
        <dbReference type="EMBL" id="EEG52372.1"/>
    </source>
</evidence>
<gene>
    <name evidence="1" type="ORF">CLOSTASPAR_05555</name>
</gene>
<reference evidence="1 2" key="2">
    <citation type="submission" date="2009-02" db="EMBL/GenBank/DDBJ databases">
        <title>Draft genome sequence of Clostridium asparagiforme (DSM 15981).</title>
        <authorList>
            <person name="Sudarsanam P."/>
            <person name="Ley R."/>
            <person name="Guruge J."/>
            <person name="Turnbaugh P.J."/>
            <person name="Mahowald M."/>
            <person name="Liep D."/>
            <person name="Gordon J."/>
        </authorList>
    </citation>
    <scope>NUCLEOTIDE SEQUENCE [LARGE SCALE GENOMIC DNA]</scope>
    <source>
        <strain evidence="1 2">DSM 15981</strain>
    </source>
</reference>
<dbReference type="EMBL" id="ACCJ01000452">
    <property type="protein sequence ID" value="EEG52372.1"/>
    <property type="molecule type" value="Genomic_DNA"/>
</dbReference>
<evidence type="ECO:0000313" key="2">
    <source>
        <dbReference type="Proteomes" id="UP000004756"/>
    </source>
</evidence>
<organism evidence="1 2">
    <name type="scientific">[Clostridium] asparagiforme DSM 15981</name>
    <dbReference type="NCBI Taxonomy" id="518636"/>
    <lineage>
        <taxon>Bacteria</taxon>
        <taxon>Bacillati</taxon>
        <taxon>Bacillota</taxon>
        <taxon>Clostridia</taxon>
        <taxon>Lachnospirales</taxon>
        <taxon>Lachnospiraceae</taxon>
        <taxon>Enterocloster</taxon>
    </lineage>
</organism>
<comment type="caution">
    <text evidence="1">The sequence shown here is derived from an EMBL/GenBank/DDBJ whole genome shotgun (WGS) entry which is preliminary data.</text>
</comment>
<name>C0D8F7_9FIRM</name>
<reference evidence="1 2" key="1">
    <citation type="submission" date="2009-01" db="EMBL/GenBank/DDBJ databases">
        <authorList>
            <person name="Fulton L."/>
            <person name="Clifton S."/>
            <person name="Fulton B."/>
            <person name="Xu J."/>
            <person name="Minx P."/>
            <person name="Pepin K.H."/>
            <person name="Johnson M."/>
            <person name="Bhonagiri V."/>
            <person name="Nash W.E."/>
            <person name="Mardis E.R."/>
            <person name="Wilson R.K."/>
        </authorList>
    </citation>
    <scope>NUCLEOTIDE SEQUENCE [LARGE SCALE GENOMIC DNA]</scope>
    <source>
        <strain evidence="1 2">DSM 15981</strain>
    </source>
</reference>
<dbReference type="HOGENOM" id="CLU_3151092_0_0_9"/>
<dbReference type="Proteomes" id="UP000004756">
    <property type="component" value="Unassembled WGS sequence"/>
</dbReference>
<proteinExistence type="predicted"/>
<accession>C0D8F7</accession>
<sequence>MISTVIISQNPSYYMLMYTNITLISQMKFLKIYSDGFYPDINVMEYMN</sequence>
<dbReference type="AlphaFoldDB" id="C0D8F7"/>
<keyword evidence="2" id="KW-1185">Reference proteome</keyword>